<gene>
    <name evidence="2" type="ORF">GCM10010954_10810</name>
</gene>
<dbReference type="PROSITE" id="PS51186">
    <property type="entry name" value="GNAT"/>
    <property type="match status" value="1"/>
</dbReference>
<dbReference type="CDD" id="cd04301">
    <property type="entry name" value="NAT_SF"/>
    <property type="match status" value="1"/>
</dbReference>
<dbReference type="AlphaFoldDB" id="A0A917B084"/>
<dbReference type="EMBL" id="BMEL01000001">
    <property type="protein sequence ID" value="GGF13912.1"/>
    <property type="molecule type" value="Genomic_DNA"/>
</dbReference>
<dbReference type="Gene3D" id="3.40.630.30">
    <property type="match status" value="1"/>
</dbReference>
<dbReference type="Proteomes" id="UP000660110">
    <property type="component" value="Unassembled WGS sequence"/>
</dbReference>
<reference evidence="2" key="2">
    <citation type="submission" date="2020-09" db="EMBL/GenBank/DDBJ databases">
        <authorList>
            <person name="Sun Q."/>
            <person name="Zhou Y."/>
        </authorList>
    </citation>
    <scope>NUCLEOTIDE SEQUENCE</scope>
    <source>
        <strain evidence="2">CGMCC 1.12153</strain>
    </source>
</reference>
<dbReference type="InterPro" id="IPR000182">
    <property type="entry name" value="GNAT_dom"/>
</dbReference>
<keyword evidence="3" id="KW-1185">Reference proteome</keyword>
<reference evidence="2" key="1">
    <citation type="journal article" date="2014" name="Int. J. Syst. Evol. Microbiol.">
        <title>Complete genome sequence of Corynebacterium casei LMG S-19264T (=DSM 44701T), isolated from a smear-ripened cheese.</title>
        <authorList>
            <consortium name="US DOE Joint Genome Institute (JGI-PGF)"/>
            <person name="Walter F."/>
            <person name="Albersmeier A."/>
            <person name="Kalinowski J."/>
            <person name="Ruckert C."/>
        </authorList>
    </citation>
    <scope>NUCLEOTIDE SEQUENCE</scope>
    <source>
        <strain evidence="2">CGMCC 1.12153</strain>
    </source>
</reference>
<dbReference type="Pfam" id="PF13508">
    <property type="entry name" value="Acetyltransf_7"/>
    <property type="match status" value="1"/>
</dbReference>
<dbReference type="GO" id="GO:0016747">
    <property type="term" value="F:acyltransferase activity, transferring groups other than amino-acyl groups"/>
    <property type="evidence" value="ECO:0007669"/>
    <property type="project" value="InterPro"/>
</dbReference>
<dbReference type="InterPro" id="IPR016181">
    <property type="entry name" value="Acyl_CoA_acyltransferase"/>
</dbReference>
<proteinExistence type="predicted"/>
<evidence type="ECO:0000259" key="1">
    <source>
        <dbReference type="PROSITE" id="PS51186"/>
    </source>
</evidence>
<evidence type="ECO:0000313" key="2">
    <source>
        <dbReference type="EMBL" id="GGF13912.1"/>
    </source>
</evidence>
<protein>
    <recommendedName>
        <fullName evidence="1">N-acetyltransferase domain-containing protein</fullName>
    </recommendedName>
</protein>
<evidence type="ECO:0000313" key="3">
    <source>
        <dbReference type="Proteomes" id="UP000660110"/>
    </source>
</evidence>
<name>A0A917B084_HALAA</name>
<dbReference type="SUPFAM" id="SSF55729">
    <property type="entry name" value="Acyl-CoA N-acyltransferases (Nat)"/>
    <property type="match status" value="1"/>
</dbReference>
<comment type="caution">
    <text evidence="2">The sequence shown here is derived from an EMBL/GenBank/DDBJ whole genome shotgun (WGS) entry which is preliminary data.</text>
</comment>
<organism evidence="2 3">
    <name type="scientific">Halobacillus andaensis</name>
    <dbReference type="NCBI Taxonomy" id="1176239"/>
    <lineage>
        <taxon>Bacteria</taxon>
        <taxon>Bacillati</taxon>
        <taxon>Bacillota</taxon>
        <taxon>Bacilli</taxon>
        <taxon>Bacillales</taxon>
        <taxon>Bacillaceae</taxon>
        <taxon>Halobacillus</taxon>
    </lineage>
</organism>
<sequence>MIESSARANPSLALAPMAVHPPVQKKGIGSLLVREGLLEAQELGFTSAVVLGHSDFYPRFGFTQAKDKGIYPPSQVPEEAYMVKELQTGALKGVSGTVRYPAPFLS</sequence>
<accession>A0A917B084</accession>
<feature type="domain" description="N-acetyltransferase" evidence="1">
    <location>
        <begin position="1"/>
        <end position="87"/>
    </location>
</feature>